<keyword evidence="1" id="KW-0812">Transmembrane</keyword>
<proteinExistence type="predicted"/>
<organism evidence="2 3">
    <name type="scientific">Brasilonema octagenarum UFV-OR1</name>
    <dbReference type="NCBI Taxonomy" id="417115"/>
    <lineage>
        <taxon>Bacteria</taxon>
        <taxon>Bacillati</taxon>
        <taxon>Cyanobacteriota</taxon>
        <taxon>Cyanophyceae</taxon>
        <taxon>Nostocales</taxon>
        <taxon>Scytonemataceae</taxon>
        <taxon>Brasilonema</taxon>
        <taxon>Octagenarum group</taxon>
    </lineage>
</organism>
<accession>A0ABX1MIW8</accession>
<dbReference type="InterPro" id="IPR018719">
    <property type="entry name" value="DUF2243_membrane"/>
</dbReference>
<comment type="caution">
    <text evidence="2">The sequence shown here is derived from an EMBL/GenBank/DDBJ whole genome shotgun (WGS) entry which is preliminary data.</text>
</comment>
<evidence type="ECO:0000256" key="1">
    <source>
        <dbReference type="SAM" id="Phobius"/>
    </source>
</evidence>
<keyword evidence="1" id="KW-0472">Membrane</keyword>
<evidence type="ECO:0000313" key="2">
    <source>
        <dbReference type="EMBL" id="NMF66809.1"/>
    </source>
</evidence>
<feature type="transmembrane region" description="Helical" evidence="1">
    <location>
        <begin position="131"/>
        <end position="153"/>
    </location>
</feature>
<gene>
    <name evidence="2" type="ORF">DP115_30320</name>
</gene>
<dbReference type="Pfam" id="PF10002">
    <property type="entry name" value="DUF2243"/>
    <property type="match status" value="1"/>
</dbReference>
<keyword evidence="3" id="KW-1185">Reference proteome</keyword>
<name>A0ABX1MIW8_9CYAN</name>
<protein>
    <submittedName>
        <fullName evidence="2">DUF2243 domain-containing protein</fullName>
    </submittedName>
</protein>
<reference evidence="2 3" key="1">
    <citation type="submission" date="2018-06" db="EMBL/GenBank/DDBJ databases">
        <title>Comparative genomics of Brasilonema spp. strains.</title>
        <authorList>
            <person name="Alvarenga D.O."/>
            <person name="Fiore M.F."/>
            <person name="Varani A.M."/>
        </authorList>
    </citation>
    <scope>NUCLEOTIDE SEQUENCE [LARGE SCALE GENOMIC DNA]</scope>
    <source>
        <strain evidence="2 3">UFV-OR1</strain>
    </source>
</reference>
<sequence>MQAKSEKSNQSAPLIVAGIFLGIGLGGFFDGIVLHQILQWHHMLSNIRPLTTMSNIDMNTIWDGLFHAFDWIMTVIGVVLLWRAGGREDVPWSSNIYFGSILTGAGLFNLVEGVIDHHILGIHHVKPGPNQLAWDLGFLALGALLVIVGLVLVQKNGKNYEL</sequence>
<dbReference type="Proteomes" id="UP000762253">
    <property type="component" value="Unassembled WGS sequence"/>
</dbReference>
<feature type="transmembrane region" description="Helical" evidence="1">
    <location>
        <begin position="12"/>
        <end position="38"/>
    </location>
</feature>
<dbReference type="RefSeq" id="WP_169268367.1">
    <property type="nucleotide sequence ID" value="NZ_QMEC01000186.1"/>
</dbReference>
<feature type="transmembrane region" description="Helical" evidence="1">
    <location>
        <begin position="94"/>
        <end position="111"/>
    </location>
</feature>
<dbReference type="EMBL" id="QMEC01000186">
    <property type="protein sequence ID" value="NMF66809.1"/>
    <property type="molecule type" value="Genomic_DNA"/>
</dbReference>
<evidence type="ECO:0000313" key="3">
    <source>
        <dbReference type="Proteomes" id="UP000762253"/>
    </source>
</evidence>
<feature type="transmembrane region" description="Helical" evidence="1">
    <location>
        <begin position="64"/>
        <end position="82"/>
    </location>
</feature>
<keyword evidence="1" id="KW-1133">Transmembrane helix</keyword>